<comment type="caution">
    <text evidence="1">The sequence shown here is derived from an EMBL/GenBank/DDBJ whole genome shotgun (WGS) entry which is preliminary data.</text>
</comment>
<protein>
    <submittedName>
        <fullName evidence="1">Uncharacterized protein</fullName>
    </submittedName>
</protein>
<dbReference type="AlphaFoldDB" id="A0A7J5TUK6"/>
<gene>
    <name evidence="1" type="ORF">F5984_21645</name>
</gene>
<name>A0A7J5TUK6_9BACT</name>
<dbReference type="EMBL" id="WELI01000010">
    <property type="protein sequence ID" value="KAB7727671.1"/>
    <property type="molecule type" value="Genomic_DNA"/>
</dbReference>
<dbReference type="RefSeq" id="WP_152126303.1">
    <property type="nucleotide sequence ID" value="NZ_WELI01000010.1"/>
</dbReference>
<dbReference type="Proteomes" id="UP000488299">
    <property type="component" value="Unassembled WGS sequence"/>
</dbReference>
<evidence type="ECO:0000313" key="2">
    <source>
        <dbReference type="Proteomes" id="UP000488299"/>
    </source>
</evidence>
<evidence type="ECO:0000313" key="1">
    <source>
        <dbReference type="EMBL" id="KAB7727671.1"/>
    </source>
</evidence>
<reference evidence="1 2" key="1">
    <citation type="submission" date="2019-10" db="EMBL/GenBank/DDBJ databases">
        <title>Rudanella paleaurantiibacter sp. nov., isolated from sludge.</title>
        <authorList>
            <person name="Xu S.Q."/>
        </authorList>
    </citation>
    <scope>NUCLEOTIDE SEQUENCE [LARGE SCALE GENOMIC DNA]</scope>
    <source>
        <strain evidence="1 2">HX-22-17</strain>
    </source>
</reference>
<organism evidence="1 2">
    <name type="scientific">Rudanella paleaurantiibacter</name>
    <dbReference type="NCBI Taxonomy" id="2614655"/>
    <lineage>
        <taxon>Bacteria</taxon>
        <taxon>Pseudomonadati</taxon>
        <taxon>Bacteroidota</taxon>
        <taxon>Cytophagia</taxon>
        <taxon>Cytophagales</taxon>
        <taxon>Cytophagaceae</taxon>
        <taxon>Rudanella</taxon>
    </lineage>
</organism>
<sequence>MKSIVALLLATLILGSSTLPIFSIDQSARWAQVLRHYEQHQQENPQLGFIDFLSMHYGADSEHQKHPNHCHHDMPIVGHSVPVSPPAILGFSASPLVQIIPLAQALFKRQNDLYSFLGVFSLINPPRR</sequence>
<proteinExistence type="predicted"/>
<accession>A0A7J5TUK6</accession>
<keyword evidence="2" id="KW-1185">Reference proteome</keyword>